<dbReference type="SFLD" id="SFLDG01151">
    <property type="entry name" value="Main.2:_Nu-like"/>
    <property type="match status" value="1"/>
</dbReference>
<dbReference type="Pfam" id="PF13409">
    <property type="entry name" value="GST_N_2"/>
    <property type="match status" value="1"/>
</dbReference>
<accession>A0A9P4S6P5</accession>
<dbReference type="Gene3D" id="1.20.1050.130">
    <property type="match status" value="1"/>
</dbReference>
<evidence type="ECO:0000313" key="4">
    <source>
        <dbReference type="EMBL" id="KAF2837143.1"/>
    </source>
</evidence>
<dbReference type="InterPro" id="IPR004045">
    <property type="entry name" value="Glutathione_S-Trfase_N"/>
</dbReference>
<dbReference type="SFLD" id="SFLDS00019">
    <property type="entry name" value="Glutathione_Transferase_(cytos"/>
    <property type="match status" value="1"/>
</dbReference>
<dbReference type="SUPFAM" id="SSF52833">
    <property type="entry name" value="Thioredoxin-like"/>
    <property type="match status" value="1"/>
</dbReference>
<organism evidence="4 5">
    <name type="scientific">Patellaria atrata CBS 101060</name>
    <dbReference type="NCBI Taxonomy" id="1346257"/>
    <lineage>
        <taxon>Eukaryota</taxon>
        <taxon>Fungi</taxon>
        <taxon>Dikarya</taxon>
        <taxon>Ascomycota</taxon>
        <taxon>Pezizomycotina</taxon>
        <taxon>Dothideomycetes</taxon>
        <taxon>Dothideomycetes incertae sedis</taxon>
        <taxon>Patellariales</taxon>
        <taxon>Patellariaceae</taxon>
        <taxon>Patellaria</taxon>
    </lineage>
</organism>
<dbReference type="Pfam" id="PF00043">
    <property type="entry name" value="GST_C"/>
    <property type="match status" value="1"/>
</dbReference>
<feature type="domain" description="GST C-terminal" evidence="3">
    <location>
        <begin position="90"/>
        <end position="216"/>
    </location>
</feature>
<dbReference type="CDD" id="cd03048">
    <property type="entry name" value="GST_N_Ure2p_like"/>
    <property type="match status" value="1"/>
</dbReference>
<comment type="caution">
    <text evidence="4">The sequence shown here is derived from an EMBL/GenBank/DDBJ whole genome shotgun (WGS) entry which is preliminary data.</text>
</comment>
<keyword evidence="5" id="KW-1185">Reference proteome</keyword>
<dbReference type="OrthoDB" id="422574at2759"/>
<feature type="domain" description="GST N-terminal" evidence="2">
    <location>
        <begin position="3"/>
        <end position="84"/>
    </location>
</feature>
<dbReference type="EMBL" id="MU006100">
    <property type="protein sequence ID" value="KAF2837143.1"/>
    <property type="molecule type" value="Genomic_DNA"/>
</dbReference>
<evidence type="ECO:0000259" key="2">
    <source>
        <dbReference type="PROSITE" id="PS50404"/>
    </source>
</evidence>
<evidence type="ECO:0000256" key="1">
    <source>
        <dbReference type="ARBA" id="ARBA00007409"/>
    </source>
</evidence>
<protein>
    <submittedName>
        <fullName evidence="4">Glutathione S-transferase</fullName>
    </submittedName>
</protein>
<dbReference type="PANTHER" id="PTHR44051:SF3">
    <property type="entry name" value="TRANSCRIPTIONAL REGULATOR URE2"/>
    <property type="match status" value="1"/>
</dbReference>
<dbReference type="SUPFAM" id="SSF47616">
    <property type="entry name" value="GST C-terminal domain-like"/>
    <property type="match status" value="1"/>
</dbReference>
<dbReference type="PROSITE" id="PS50404">
    <property type="entry name" value="GST_NTER"/>
    <property type="match status" value="1"/>
</dbReference>
<dbReference type="InterPro" id="IPR040079">
    <property type="entry name" value="Glutathione_S-Trfase"/>
</dbReference>
<dbReference type="InterPro" id="IPR036282">
    <property type="entry name" value="Glutathione-S-Trfase_C_sf"/>
</dbReference>
<gene>
    <name evidence="4" type="ORF">M501DRAFT_986484</name>
</gene>
<dbReference type="Proteomes" id="UP000799429">
    <property type="component" value="Unassembled WGS sequence"/>
</dbReference>
<dbReference type="PANTHER" id="PTHR44051">
    <property type="entry name" value="GLUTATHIONE S-TRANSFERASE-RELATED"/>
    <property type="match status" value="1"/>
</dbReference>
<dbReference type="SFLD" id="SFLDG00358">
    <property type="entry name" value="Main_(cytGST)"/>
    <property type="match status" value="1"/>
</dbReference>
<evidence type="ECO:0000313" key="5">
    <source>
        <dbReference type="Proteomes" id="UP000799429"/>
    </source>
</evidence>
<proteinExistence type="inferred from homology"/>
<evidence type="ECO:0000259" key="3">
    <source>
        <dbReference type="PROSITE" id="PS50405"/>
    </source>
</evidence>
<dbReference type="PROSITE" id="PS50405">
    <property type="entry name" value="GST_CTER"/>
    <property type="match status" value="1"/>
</dbReference>
<dbReference type="AlphaFoldDB" id="A0A9P4S6P5"/>
<reference evidence="4" key="1">
    <citation type="journal article" date="2020" name="Stud. Mycol.">
        <title>101 Dothideomycetes genomes: a test case for predicting lifestyles and emergence of pathogens.</title>
        <authorList>
            <person name="Haridas S."/>
            <person name="Albert R."/>
            <person name="Binder M."/>
            <person name="Bloem J."/>
            <person name="Labutti K."/>
            <person name="Salamov A."/>
            <person name="Andreopoulos B."/>
            <person name="Baker S."/>
            <person name="Barry K."/>
            <person name="Bills G."/>
            <person name="Bluhm B."/>
            <person name="Cannon C."/>
            <person name="Castanera R."/>
            <person name="Culley D."/>
            <person name="Daum C."/>
            <person name="Ezra D."/>
            <person name="Gonzalez J."/>
            <person name="Henrissat B."/>
            <person name="Kuo A."/>
            <person name="Liang C."/>
            <person name="Lipzen A."/>
            <person name="Lutzoni F."/>
            <person name="Magnuson J."/>
            <person name="Mondo S."/>
            <person name="Nolan M."/>
            <person name="Ohm R."/>
            <person name="Pangilinan J."/>
            <person name="Park H.-J."/>
            <person name="Ramirez L."/>
            <person name="Alfaro M."/>
            <person name="Sun H."/>
            <person name="Tritt A."/>
            <person name="Yoshinaga Y."/>
            <person name="Zwiers L.-H."/>
            <person name="Turgeon B."/>
            <person name="Goodwin S."/>
            <person name="Spatafora J."/>
            <person name="Crous P."/>
            <person name="Grigoriev I."/>
        </authorList>
    </citation>
    <scope>NUCLEOTIDE SEQUENCE</scope>
    <source>
        <strain evidence="4">CBS 101060</strain>
    </source>
</reference>
<dbReference type="InterPro" id="IPR010987">
    <property type="entry name" value="Glutathione-S-Trfase_C-like"/>
</dbReference>
<dbReference type="InterPro" id="IPR036249">
    <property type="entry name" value="Thioredoxin-like_sf"/>
</dbReference>
<name>A0A9P4S6P5_9PEZI</name>
<sequence length="216" mass="24920">MTKPITIYGKGGTPNPLKVLIMLEELGLPFETKEVQNEDLKKEPYESVNPNGRLPAIFDPNTDVTLFESGAIIEYLVETYDKEGKFTYTTSPEKYLLKSWLAFQISGQGPYFGQAAWFMFFHPEKLPSVIERYQNEIKRVIGVFERHFKRKGTEYLVGDKVTYVDLAFIPWNSGISGFLVKDWDWRSEHPLTAAWHEKLMSRPAVKKILEEHGPKV</sequence>
<dbReference type="InterPro" id="IPR004046">
    <property type="entry name" value="GST_C"/>
</dbReference>
<comment type="similarity">
    <text evidence="1">Belongs to the GST superfamily.</text>
</comment>